<keyword evidence="2" id="KW-1185">Reference proteome</keyword>
<dbReference type="Proteomes" id="UP001595793">
    <property type="component" value="Unassembled WGS sequence"/>
</dbReference>
<organism evidence="1 2">
    <name type="scientific">Zunongwangia endophytica</name>
    <dbReference type="NCBI Taxonomy" id="1808945"/>
    <lineage>
        <taxon>Bacteria</taxon>
        <taxon>Pseudomonadati</taxon>
        <taxon>Bacteroidota</taxon>
        <taxon>Flavobacteriia</taxon>
        <taxon>Flavobacteriales</taxon>
        <taxon>Flavobacteriaceae</taxon>
        <taxon>Zunongwangia</taxon>
    </lineage>
</organism>
<evidence type="ECO:0000313" key="1">
    <source>
        <dbReference type="EMBL" id="MFC4027129.1"/>
    </source>
</evidence>
<dbReference type="Pfam" id="PF20001">
    <property type="entry name" value="DUF6428"/>
    <property type="match status" value="1"/>
</dbReference>
<gene>
    <name evidence="1" type="ORF">ACFOS1_06910</name>
</gene>
<comment type="caution">
    <text evidence="1">The sequence shown here is derived from an EMBL/GenBank/DDBJ whole genome shotgun (WGS) entry which is preliminary data.</text>
</comment>
<accession>A0ABV8H8M4</accession>
<proteinExistence type="predicted"/>
<sequence>MTLAEIKHVLTEKKLITFELPNGDLVPSHFHVTEIGKIEKKFIDCGGVFREESKASFQLWEADDYNHRLHPEKLVEIINLSEEVLNLEENAIIEVEYQAETIGKYDLEYDGNHFLLVNKFTSCLAEDQCGITEKPKRSLKELSTRATTDCKPGSGCC</sequence>
<dbReference type="EMBL" id="JBHSAS010000006">
    <property type="protein sequence ID" value="MFC4027129.1"/>
    <property type="molecule type" value="Genomic_DNA"/>
</dbReference>
<dbReference type="InterPro" id="IPR045534">
    <property type="entry name" value="DUF6428"/>
</dbReference>
<dbReference type="RefSeq" id="WP_290234907.1">
    <property type="nucleotide sequence ID" value="NZ_JAUFPZ010000002.1"/>
</dbReference>
<name>A0ABV8H8M4_9FLAO</name>
<reference evidence="2" key="1">
    <citation type="journal article" date="2019" name="Int. J. Syst. Evol. Microbiol.">
        <title>The Global Catalogue of Microorganisms (GCM) 10K type strain sequencing project: providing services to taxonomists for standard genome sequencing and annotation.</title>
        <authorList>
            <consortium name="The Broad Institute Genomics Platform"/>
            <consortium name="The Broad Institute Genome Sequencing Center for Infectious Disease"/>
            <person name="Wu L."/>
            <person name="Ma J."/>
        </authorList>
    </citation>
    <scope>NUCLEOTIDE SEQUENCE [LARGE SCALE GENOMIC DNA]</scope>
    <source>
        <strain evidence="2">CECT 9128</strain>
    </source>
</reference>
<evidence type="ECO:0000313" key="2">
    <source>
        <dbReference type="Proteomes" id="UP001595793"/>
    </source>
</evidence>
<protein>
    <submittedName>
        <fullName evidence="1">DUF6428 family protein</fullName>
    </submittedName>
</protein>